<evidence type="ECO:0000313" key="7">
    <source>
        <dbReference type="Proteomes" id="UP000184211"/>
    </source>
</evidence>
<evidence type="ECO:0000256" key="1">
    <source>
        <dbReference type="ARBA" id="ARBA00007074"/>
    </source>
</evidence>
<accession>A0A1M5NI93</accession>
<dbReference type="InterPro" id="IPR041382">
    <property type="entry name" value="SH3_16"/>
</dbReference>
<name>A0A1M5NI93_9RHOB</name>
<dbReference type="RefSeq" id="WP_072792190.1">
    <property type="nucleotide sequence ID" value="NZ_FQWM01000002.1"/>
</dbReference>
<dbReference type="SUPFAM" id="SSF54001">
    <property type="entry name" value="Cysteine proteinases"/>
    <property type="match status" value="1"/>
</dbReference>
<evidence type="ECO:0000256" key="4">
    <source>
        <dbReference type="ARBA" id="ARBA00022807"/>
    </source>
</evidence>
<keyword evidence="2" id="KW-0645">Protease</keyword>
<feature type="domain" description="NlpC/P60" evidence="5">
    <location>
        <begin position="151"/>
        <end position="275"/>
    </location>
</feature>
<proteinExistence type="inferred from homology"/>
<dbReference type="GO" id="GO:0008234">
    <property type="term" value="F:cysteine-type peptidase activity"/>
    <property type="evidence" value="ECO:0007669"/>
    <property type="project" value="UniProtKB-KW"/>
</dbReference>
<dbReference type="Pfam" id="PF00877">
    <property type="entry name" value="NLPC_P60"/>
    <property type="match status" value="1"/>
</dbReference>
<keyword evidence="3" id="KW-0378">Hydrolase</keyword>
<keyword evidence="7" id="KW-1185">Reference proteome</keyword>
<dbReference type="STRING" id="870908.SAMN04488044_1548"/>
<dbReference type="InterPro" id="IPR051794">
    <property type="entry name" value="PG_Endopeptidase_C40"/>
</dbReference>
<dbReference type="Pfam" id="PF18348">
    <property type="entry name" value="SH3_16"/>
    <property type="match status" value="1"/>
</dbReference>
<protein>
    <submittedName>
        <fullName evidence="6">NlpC/P60 family protein</fullName>
    </submittedName>
</protein>
<dbReference type="PANTHER" id="PTHR47359:SF3">
    <property type="entry name" value="NLP_P60 DOMAIN-CONTAINING PROTEIN-RELATED"/>
    <property type="match status" value="1"/>
</dbReference>
<dbReference type="InterPro" id="IPR038765">
    <property type="entry name" value="Papain-like_cys_pep_sf"/>
</dbReference>
<evidence type="ECO:0000256" key="2">
    <source>
        <dbReference type="ARBA" id="ARBA00022670"/>
    </source>
</evidence>
<dbReference type="Gene3D" id="3.90.1720.10">
    <property type="entry name" value="endopeptidase domain like (from Nostoc punctiforme)"/>
    <property type="match status" value="1"/>
</dbReference>
<dbReference type="PANTHER" id="PTHR47359">
    <property type="entry name" value="PEPTIDOGLYCAN DL-ENDOPEPTIDASE CWLO"/>
    <property type="match status" value="1"/>
</dbReference>
<dbReference type="AlphaFoldDB" id="A0A1M5NI93"/>
<gene>
    <name evidence="6" type="ORF">SAMN04488044_1548</name>
</gene>
<dbReference type="PROSITE" id="PS51935">
    <property type="entry name" value="NLPC_P60"/>
    <property type="match status" value="1"/>
</dbReference>
<dbReference type="OrthoDB" id="9813368at2"/>
<evidence type="ECO:0000313" key="6">
    <source>
        <dbReference type="EMBL" id="SHG89175.1"/>
    </source>
</evidence>
<evidence type="ECO:0000259" key="5">
    <source>
        <dbReference type="PROSITE" id="PS51935"/>
    </source>
</evidence>
<keyword evidence="4" id="KW-0788">Thiol protease</keyword>
<sequence length="282" mass="31094">MKDRRLTPANKRVADPALRADWPGVTYVEPEPLAVHWPLVDLMNAPEGHRDRQLLFGDTVGVYETHDGWAFVQSDKDGYVGYVPRSSLVARPEATHRVSAAATHVYEQPQFKSRDRMRLSHGCKLHALGSESGFLKTADGYIPEVHCAPVDTYSPDPVSVAKTFLDTPYLWGGNSRFGIDCSGLVQAAFLACGLPCPADSDMQEKSLGEELPDDVPLQRNDLLFWKGHVALVVDDTRLIHANAHHMAVTFEGIQAAIERIEQQGDGPVTQRKRVTLSAEGTD</sequence>
<reference evidence="7" key="1">
    <citation type="submission" date="2016-11" db="EMBL/GenBank/DDBJ databases">
        <authorList>
            <person name="Varghese N."/>
            <person name="Submissions S."/>
        </authorList>
    </citation>
    <scope>NUCLEOTIDE SEQUENCE [LARGE SCALE GENOMIC DNA]</scope>
    <source>
        <strain evidence="7">DSM 28223</strain>
    </source>
</reference>
<dbReference type="GO" id="GO:0006508">
    <property type="term" value="P:proteolysis"/>
    <property type="evidence" value="ECO:0007669"/>
    <property type="project" value="UniProtKB-KW"/>
</dbReference>
<evidence type="ECO:0000256" key="3">
    <source>
        <dbReference type="ARBA" id="ARBA00022801"/>
    </source>
</evidence>
<dbReference type="Proteomes" id="UP000184211">
    <property type="component" value="Unassembled WGS sequence"/>
</dbReference>
<organism evidence="6 7">
    <name type="scientific">Cognatishimia maritima</name>
    <dbReference type="NCBI Taxonomy" id="870908"/>
    <lineage>
        <taxon>Bacteria</taxon>
        <taxon>Pseudomonadati</taxon>
        <taxon>Pseudomonadota</taxon>
        <taxon>Alphaproteobacteria</taxon>
        <taxon>Rhodobacterales</taxon>
        <taxon>Paracoccaceae</taxon>
        <taxon>Cognatishimia</taxon>
    </lineage>
</organism>
<comment type="similarity">
    <text evidence="1">Belongs to the peptidase C40 family.</text>
</comment>
<dbReference type="EMBL" id="FQWM01000002">
    <property type="protein sequence ID" value="SHG89175.1"/>
    <property type="molecule type" value="Genomic_DNA"/>
</dbReference>
<dbReference type="InterPro" id="IPR000064">
    <property type="entry name" value="NLP_P60_dom"/>
</dbReference>